<organism evidence="9 10">
    <name type="scientific">Brevundimonas denitrificans</name>
    <dbReference type="NCBI Taxonomy" id="1443434"/>
    <lineage>
        <taxon>Bacteria</taxon>
        <taxon>Pseudomonadati</taxon>
        <taxon>Pseudomonadota</taxon>
        <taxon>Alphaproteobacteria</taxon>
        <taxon>Caulobacterales</taxon>
        <taxon>Caulobacteraceae</taxon>
        <taxon>Brevundimonas</taxon>
    </lineage>
</organism>
<dbReference type="Gene3D" id="3.30.70.1400">
    <property type="entry name" value="Aminomethyltransferase beta-barrel domains"/>
    <property type="match status" value="1"/>
</dbReference>
<dbReference type="PANTHER" id="PTHR43757">
    <property type="entry name" value="AMINOMETHYLTRANSFERASE"/>
    <property type="match status" value="1"/>
</dbReference>
<feature type="domain" description="Aminomethyltransferase C-terminal" evidence="8">
    <location>
        <begin position="283"/>
        <end position="361"/>
    </location>
</feature>
<dbReference type="EMBL" id="BSOY01000009">
    <property type="protein sequence ID" value="GLS00720.1"/>
    <property type="molecule type" value="Genomic_DNA"/>
</dbReference>
<dbReference type="SUPFAM" id="SSF101790">
    <property type="entry name" value="Aminomethyltransferase beta-barrel domain"/>
    <property type="match status" value="1"/>
</dbReference>
<keyword evidence="10" id="KW-1185">Reference proteome</keyword>
<accession>A0ABQ6BFA4</accession>
<dbReference type="PIRSF" id="PIRSF006487">
    <property type="entry name" value="GcvT"/>
    <property type="match status" value="1"/>
</dbReference>
<dbReference type="SUPFAM" id="SSF103025">
    <property type="entry name" value="Folate-binding domain"/>
    <property type="match status" value="1"/>
</dbReference>
<evidence type="ECO:0000256" key="5">
    <source>
        <dbReference type="ARBA" id="ARBA00031395"/>
    </source>
</evidence>
<dbReference type="NCBIfam" id="TIGR00528">
    <property type="entry name" value="gcvT"/>
    <property type="match status" value="1"/>
</dbReference>
<dbReference type="InterPro" id="IPR013977">
    <property type="entry name" value="GcvT_C"/>
</dbReference>
<dbReference type="InterPro" id="IPR006223">
    <property type="entry name" value="GcvT"/>
</dbReference>
<feature type="domain" description="GCVT N-terminal" evidence="7">
    <location>
        <begin position="13"/>
        <end position="259"/>
    </location>
</feature>
<sequence>MTDEILKTTPLNAAHRALGARMVGFGGYDMPVQYEGVLAEHRWTREHAGLFDVSHMGQCRITGEDATAQFERFVPGDYAVLKAGRQKYSLLLNAEGGIMDDLMAGRPDHDGLYVVVNAGNKDADFAFLKANLAGDAKLTVLSDRALIAIQGPEAAEVMAAHEPVLAEFGFMDCARLVLFGVDCFVSRSGYTGEDGYEISVPNADAERIWNTLLKDARVKPIGLGARDSLRLEAGLPLHGHDIDPSTSPVEGALTFALSKSRKERADFNGADRILKELADGPSRVRVGLSVKEGAPAREGAEIADMDGTVIGNVTSGGPSPTLGRNIAMGYVPPEFAELGTDLKVIVRGKPAAAEVVAMPFVAQRYYRKPKA</sequence>
<evidence type="ECO:0000313" key="10">
    <source>
        <dbReference type="Proteomes" id="UP001156921"/>
    </source>
</evidence>
<dbReference type="NCBIfam" id="NF010093">
    <property type="entry name" value="PRK13579.1"/>
    <property type="match status" value="1"/>
</dbReference>
<protein>
    <recommendedName>
        <fullName evidence="2">aminomethyltransferase</fullName>
        <ecNumber evidence="2">2.1.2.10</ecNumber>
    </recommendedName>
    <alternativeName>
        <fullName evidence="5">Glycine cleavage system T protein</fullName>
    </alternativeName>
</protein>
<evidence type="ECO:0000256" key="6">
    <source>
        <dbReference type="ARBA" id="ARBA00047665"/>
    </source>
</evidence>
<keyword evidence="4" id="KW-0808">Transferase</keyword>
<comment type="similarity">
    <text evidence="1">Belongs to the GcvT family.</text>
</comment>
<dbReference type="Proteomes" id="UP001156921">
    <property type="component" value="Unassembled WGS sequence"/>
</dbReference>
<name>A0ABQ6BFA4_9CAUL</name>
<reference evidence="10" key="1">
    <citation type="journal article" date="2019" name="Int. J. Syst. Evol. Microbiol.">
        <title>The Global Catalogue of Microorganisms (GCM) 10K type strain sequencing project: providing services to taxonomists for standard genome sequencing and annotation.</title>
        <authorList>
            <consortium name="The Broad Institute Genomics Platform"/>
            <consortium name="The Broad Institute Genome Sequencing Center for Infectious Disease"/>
            <person name="Wu L."/>
            <person name="Ma J."/>
        </authorList>
    </citation>
    <scope>NUCLEOTIDE SEQUENCE [LARGE SCALE GENOMIC DNA]</scope>
    <source>
        <strain evidence="10">NBRC 110107</strain>
    </source>
</reference>
<dbReference type="Gene3D" id="4.10.1250.10">
    <property type="entry name" value="Aminomethyltransferase fragment"/>
    <property type="match status" value="1"/>
</dbReference>
<keyword evidence="3" id="KW-0032">Aminotransferase</keyword>
<evidence type="ECO:0000256" key="4">
    <source>
        <dbReference type="ARBA" id="ARBA00022679"/>
    </source>
</evidence>
<dbReference type="InterPro" id="IPR027266">
    <property type="entry name" value="TrmE/GcvT-like"/>
</dbReference>
<evidence type="ECO:0000313" key="9">
    <source>
        <dbReference type="EMBL" id="GLS00720.1"/>
    </source>
</evidence>
<evidence type="ECO:0000256" key="2">
    <source>
        <dbReference type="ARBA" id="ARBA00012616"/>
    </source>
</evidence>
<gene>
    <name evidence="9" type="primary">gcvT</name>
    <name evidence="9" type="ORF">GCM10007859_07280</name>
</gene>
<dbReference type="RefSeq" id="WP_284221242.1">
    <property type="nucleotide sequence ID" value="NZ_BSOY01000009.1"/>
</dbReference>
<dbReference type="EC" id="2.1.2.10" evidence="2"/>
<dbReference type="NCBIfam" id="NF001567">
    <property type="entry name" value="PRK00389.1"/>
    <property type="match status" value="1"/>
</dbReference>
<evidence type="ECO:0000259" key="8">
    <source>
        <dbReference type="Pfam" id="PF08669"/>
    </source>
</evidence>
<dbReference type="Gene3D" id="3.30.1360.120">
    <property type="entry name" value="Probable tRNA modification gtpase trme, domain 1"/>
    <property type="match status" value="1"/>
</dbReference>
<dbReference type="InterPro" id="IPR006222">
    <property type="entry name" value="GCVT_N"/>
</dbReference>
<evidence type="ECO:0000256" key="1">
    <source>
        <dbReference type="ARBA" id="ARBA00008609"/>
    </source>
</evidence>
<comment type="caution">
    <text evidence="9">The sequence shown here is derived from an EMBL/GenBank/DDBJ whole genome shotgun (WGS) entry which is preliminary data.</text>
</comment>
<dbReference type="Gene3D" id="2.40.30.110">
    <property type="entry name" value="Aminomethyltransferase beta-barrel domains"/>
    <property type="match status" value="1"/>
</dbReference>
<dbReference type="InterPro" id="IPR029043">
    <property type="entry name" value="GcvT/YgfZ_C"/>
</dbReference>
<dbReference type="Pfam" id="PF08669">
    <property type="entry name" value="GCV_T_C"/>
    <property type="match status" value="1"/>
</dbReference>
<comment type="catalytic activity">
    <reaction evidence="6">
        <text>N(6)-[(R)-S(8)-aminomethyldihydrolipoyl]-L-lysyl-[protein] + (6S)-5,6,7,8-tetrahydrofolate = N(6)-[(R)-dihydrolipoyl]-L-lysyl-[protein] + (6R)-5,10-methylene-5,6,7,8-tetrahydrofolate + NH4(+)</text>
        <dbReference type="Rhea" id="RHEA:16945"/>
        <dbReference type="Rhea" id="RHEA-COMP:10475"/>
        <dbReference type="Rhea" id="RHEA-COMP:10492"/>
        <dbReference type="ChEBI" id="CHEBI:15636"/>
        <dbReference type="ChEBI" id="CHEBI:28938"/>
        <dbReference type="ChEBI" id="CHEBI:57453"/>
        <dbReference type="ChEBI" id="CHEBI:83100"/>
        <dbReference type="ChEBI" id="CHEBI:83143"/>
        <dbReference type="EC" id="2.1.2.10"/>
    </reaction>
</comment>
<dbReference type="PANTHER" id="PTHR43757:SF2">
    <property type="entry name" value="AMINOMETHYLTRANSFERASE, MITOCHONDRIAL"/>
    <property type="match status" value="1"/>
</dbReference>
<dbReference type="InterPro" id="IPR028896">
    <property type="entry name" value="GcvT/YgfZ/DmdA"/>
</dbReference>
<evidence type="ECO:0000259" key="7">
    <source>
        <dbReference type="Pfam" id="PF01571"/>
    </source>
</evidence>
<evidence type="ECO:0000256" key="3">
    <source>
        <dbReference type="ARBA" id="ARBA00022576"/>
    </source>
</evidence>
<dbReference type="Pfam" id="PF01571">
    <property type="entry name" value="GCV_T"/>
    <property type="match status" value="1"/>
</dbReference>
<proteinExistence type="inferred from homology"/>